<dbReference type="Proteomes" id="UP000314294">
    <property type="component" value="Unassembled WGS sequence"/>
</dbReference>
<evidence type="ECO:0000313" key="3">
    <source>
        <dbReference type="Proteomes" id="UP000314294"/>
    </source>
</evidence>
<dbReference type="AlphaFoldDB" id="A0A4Z2FFX4"/>
<organism evidence="2 3">
    <name type="scientific">Liparis tanakae</name>
    <name type="common">Tanaka's snailfish</name>
    <dbReference type="NCBI Taxonomy" id="230148"/>
    <lineage>
        <taxon>Eukaryota</taxon>
        <taxon>Metazoa</taxon>
        <taxon>Chordata</taxon>
        <taxon>Craniata</taxon>
        <taxon>Vertebrata</taxon>
        <taxon>Euteleostomi</taxon>
        <taxon>Actinopterygii</taxon>
        <taxon>Neopterygii</taxon>
        <taxon>Teleostei</taxon>
        <taxon>Neoteleostei</taxon>
        <taxon>Acanthomorphata</taxon>
        <taxon>Eupercaria</taxon>
        <taxon>Perciformes</taxon>
        <taxon>Cottioidei</taxon>
        <taxon>Cottales</taxon>
        <taxon>Liparidae</taxon>
        <taxon>Liparis</taxon>
    </lineage>
</organism>
<proteinExistence type="predicted"/>
<evidence type="ECO:0000313" key="2">
    <source>
        <dbReference type="EMBL" id="TNN39644.1"/>
    </source>
</evidence>
<reference evidence="2 3" key="1">
    <citation type="submission" date="2019-03" db="EMBL/GenBank/DDBJ databases">
        <title>First draft genome of Liparis tanakae, snailfish: a comprehensive survey of snailfish specific genes.</title>
        <authorList>
            <person name="Kim W."/>
            <person name="Song I."/>
            <person name="Jeong J.-H."/>
            <person name="Kim D."/>
            <person name="Kim S."/>
            <person name="Ryu S."/>
            <person name="Song J.Y."/>
            <person name="Lee S.K."/>
        </authorList>
    </citation>
    <scope>NUCLEOTIDE SEQUENCE [LARGE SCALE GENOMIC DNA]</scope>
    <source>
        <tissue evidence="2">Muscle</tissue>
    </source>
</reference>
<feature type="region of interest" description="Disordered" evidence="1">
    <location>
        <begin position="94"/>
        <end position="122"/>
    </location>
</feature>
<dbReference type="EMBL" id="SRLO01001260">
    <property type="protein sequence ID" value="TNN39644.1"/>
    <property type="molecule type" value="Genomic_DNA"/>
</dbReference>
<accession>A0A4Z2FFX4</accession>
<protein>
    <submittedName>
        <fullName evidence="2">Uncharacterized protein</fullName>
    </submittedName>
</protein>
<comment type="caution">
    <text evidence="2">The sequence shown here is derived from an EMBL/GenBank/DDBJ whole genome shotgun (WGS) entry which is preliminary data.</text>
</comment>
<gene>
    <name evidence="2" type="ORF">EYF80_050175</name>
</gene>
<evidence type="ECO:0000256" key="1">
    <source>
        <dbReference type="SAM" id="MobiDB-lite"/>
    </source>
</evidence>
<feature type="compositionally biased region" description="Pro residues" evidence="1">
    <location>
        <begin position="105"/>
        <end position="114"/>
    </location>
</feature>
<keyword evidence="3" id="KW-1185">Reference proteome</keyword>
<name>A0A4Z2FFX4_9TELE</name>
<sequence length="122" mass="13058">MKGRRIEREVAFTSRLFGLFGQFTEGCGKSRVSRLGGGAPIGYDGAVFLYSFPPYATRYSPHNSEVSKSSGREVMNSTVASVVPRAASPQRPVLFLRTGSLSPTSDPPSHPPPVCLSLGGLR</sequence>